<dbReference type="PANTHER" id="PTHR12178">
    <property type="entry name" value="EF-HAND DOMAIN-CONTAINING PROTEIN"/>
    <property type="match status" value="1"/>
</dbReference>
<evidence type="ECO:0000259" key="3">
    <source>
        <dbReference type="PROSITE" id="PS50222"/>
    </source>
</evidence>
<feature type="domain" description="ABM" evidence="4">
    <location>
        <begin position="254"/>
        <end position="344"/>
    </location>
</feature>
<dbReference type="InterPro" id="IPR011992">
    <property type="entry name" value="EF-hand-dom_pair"/>
</dbReference>
<evidence type="ECO:0000259" key="4">
    <source>
        <dbReference type="PROSITE" id="PS51725"/>
    </source>
</evidence>
<name>A0ABQ8XTI9_9EUKA</name>
<protein>
    <submittedName>
        <fullName evidence="5">Uncharacterized protein</fullName>
    </submittedName>
</protein>
<dbReference type="Gene3D" id="1.10.238.10">
    <property type="entry name" value="EF-hand"/>
    <property type="match status" value="1"/>
</dbReference>
<dbReference type="SMART" id="SM00054">
    <property type="entry name" value="EFh"/>
    <property type="match status" value="2"/>
</dbReference>
<dbReference type="EMBL" id="JAOAOG010000257">
    <property type="protein sequence ID" value="KAJ6235460.1"/>
    <property type="molecule type" value="Genomic_DNA"/>
</dbReference>
<keyword evidence="2" id="KW-0175">Coiled coil</keyword>
<dbReference type="PROSITE" id="PS00018">
    <property type="entry name" value="EF_HAND_1"/>
    <property type="match status" value="1"/>
</dbReference>
<reference evidence="5" key="1">
    <citation type="submission" date="2022-08" db="EMBL/GenBank/DDBJ databases">
        <title>Novel sulfate-reducing endosymbionts in the free-living metamonad Anaeramoeba.</title>
        <authorList>
            <person name="Jerlstrom-Hultqvist J."/>
            <person name="Cepicka I."/>
            <person name="Gallot-Lavallee L."/>
            <person name="Salas-Leiva D."/>
            <person name="Curtis B.A."/>
            <person name="Zahonova K."/>
            <person name="Pipaliya S."/>
            <person name="Dacks J."/>
            <person name="Roger A.J."/>
        </authorList>
    </citation>
    <scope>NUCLEOTIDE SEQUENCE</scope>
    <source>
        <strain evidence="5">Schooner1</strain>
    </source>
</reference>
<dbReference type="Gene3D" id="3.30.70.100">
    <property type="match status" value="1"/>
</dbReference>
<gene>
    <name evidence="5" type="ORF">M0813_03607</name>
</gene>
<organism evidence="5 6">
    <name type="scientific">Anaeramoeba flamelloides</name>
    <dbReference type="NCBI Taxonomy" id="1746091"/>
    <lineage>
        <taxon>Eukaryota</taxon>
        <taxon>Metamonada</taxon>
        <taxon>Anaeramoebidae</taxon>
        <taxon>Anaeramoeba</taxon>
    </lineage>
</organism>
<accession>A0ABQ8XTI9</accession>
<dbReference type="InterPro" id="IPR007138">
    <property type="entry name" value="ABM_dom"/>
</dbReference>
<feature type="domain" description="EF-hand" evidence="3">
    <location>
        <begin position="54"/>
        <end position="89"/>
    </location>
</feature>
<dbReference type="PANTHER" id="PTHR12178:SF10">
    <property type="entry name" value="N-TERMINAL EF-HAND CALCIUM-BINDING PROTEIN 1-LIKE ISOFORM X1"/>
    <property type="match status" value="1"/>
</dbReference>
<dbReference type="PROSITE" id="PS51725">
    <property type="entry name" value="ABM"/>
    <property type="match status" value="1"/>
</dbReference>
<evidence type="ECO:0000256" key="1">
    <source>
        <dbReference type="ARBA" id="ARBA00022837"/>
    </source>
</evidence>
<dbReference type="Proteomes" id="UP001150062">
    <property type="component" value="Unassembled WGS sequence"/>
</dbReference>
<keyword evidence="6" id="KW-1185">Reference proteome</keyword>
<evidence type="ECO:0000313" key="5">
    <source>
        <dbReference type="EMBL" id="KAJ6235460.1"/>
    </source>
</evidence>
<feature type="coiled-coil region" evidence="2">
    <location>
        <begin position="161"/>
        <end position="191"/>
    </location>
</feature>
<dbReference type="InterPro" id="IPR011008">
    <property type="entry name" value="Dimeric_a/b-barrel"/>
</dbReference>
<dbReference type="InterPro" id="IPR002048">
    <property type="entry name" value="EF_hand_dom"/>
</dbReference>
<dbReference type="InterPro" id="IPR018247">
    <property type="entry name" value="EF_Hand_1_Ca_BS"/>
</dbReference>
<dbReference type="InterPro" id="IPR039862">
    <property type="entry name" value="NECAB1/2/3"/>
</dbReference>
<dbReference type="PROSITE" id="PS50222">
    <property type="entry name" value="EF_HAND_2"/>
    <property type="match status" value="1"/>
</dbReference>
<evidence type="ECO:0000256" key="2">
    <source>
        <dbReference type="SAM" id="Coils"/>
    </source>
</evidence>
<proteinExistence type="predicted"/>
<dbReference type="SUPFAM" id="SSF54909">
    <property type="entry name" value="Dimeric alpha+beta barrel"/>
    <property type="match status" value="1"/>
</dbReference>
<sequence>MTETKEKEIKIEKEQEKKSLGKQLFEDVFRRADKNDDQAISYEEFIQYFSDGIVNEEDLQEIFKVIDDDSNGVLDLDEIFMFFLKDFKNYEGVFDSVHTVTDNIHKTLEVTSKKYPEQGTYEQFKTRLYLKELKNRILDLTSPIQRALGVMQIKLPEEETIVTLDEEEEEENEEEEMKKEEEIKIKKKKRTGYIQKELENEESLQKKLSYQVKRLSKMIKKLESTSPLTKESLNYKISPVSQNFKTEEETGTYYLTSRTFTVEKEKIEDFEKAFKLYFAETNQEEECLIIYLQQVEKESENLYFIYEIWECKKSFEFYCRSETFKTYRKSIISVLNKPMETYTMSVPSAWFIRSNL</sequence>
<evidence type="ECO:0000313" key="6">
    <source>
        <dbReference type="Proteomes" id="UP001150062"/>
    </source>
</evidence>
<keyword evidence="1" id="KW-0106">Calcium</keyword>
<dbReference type="Pfam" id="PF03992">
    <property type="entry name" value="ABM"/>
    <property type="match status" value="1"/>
</dbReference>
<dbReference type="SUPFAM" id="SSF47473">
    <property type="entry name" value="EF-hand"/>
    <property type="match status" value="1"/>
</dbReference>
<dbReference type="CDD" id="cd00051">
    <property type="entry name" value="EFh"/>
    <property type="match status" value="1"/>
</dbReference>
<comment type="caution">
    <text evidence="5">The sequence shown here is derived from an EMBL/GenBank/DDBJ whole genome shotgun (WGS) entry which is preliminary data.</text>
</comment>